<protein>
    <submittedName>
        <fullName evidence="2">Uncharacterized protein</fullName>
    </submittedName>
</protein>
<dbReference type="KEGG" id="sli:Slin_5626"/>
<feature type="transmembrane region" description="Helical" evidence="1">
    <location>
        <begin position="190"/>
        <end position="211"/>
    </location>
</feature>
<proteinExistence type="predicted"/>
<keyword evidence="1" id="KW-1133">Transmembrane helix</keyword>
<dbReference type="HOGENOM" id="CLU_068838_0_0_10"/>
<evidence type="ECO:0000313" key="3">
    <source>
        <dbReference type="Proteomes" id="UP000002028"/>
    </source>
</evidence>
<keyword evidence="1" id="KW-0472">Membrane</keyword>
<feature type="transmembrane region" description="Helical" evidence="1">
    <location>
        <begin position="218"/>
        <end position="239"/>
    </location>
</feature>
<accession>D2QS09</accession>
<keyword evidence="1" id="KW-0812">Transmembrane</keyword>
<sequence>MASLRLFLTPKTGYFVLLTGLIIGIELAVTHTAGFNRHPVAVSLGVVFDLVFVTTGLFYWLVAKPLRLPRSRSILIAVLMLRLASFILPKGDFLPNQFWPVLLILTEVMVLILAGLRIRTIVQTYRRLRPHADKETALQGSLAAVFGHKVAAIIMGEGLTLYYVLMGWRLTQDVLPGSTALTTHRQSGQIALVVSLLIVGLIETVGVHVLLNRWNPSVAFWVTLTSVYGLLFFIADMIATVKRPSYLTDTHLHLRLGVRWRAIVPRSAIANVRRIHEKPVKQSGQLNGAFLTAPTILLTFSEPICFDGPYGLKKQISQFSFCVDNPDSFVQLLRERA</sequence>
<dbReference type="STRING" id="504472.Slin_5626"/>
<organism evidence="2 3">
    <name type="scientific">Spirosoma linguale (strain ATCC 33905 / DSM 74 / LMG 10896 / Claus 1)</name>
    <dbReference type="NCBI Taxonomy" id="504472"/>
    <lineage>
        <taxon>Bacteria</taxon>
        <taxon>Pseudomonadati</taxon>
        <taxon>Bacteroidota</taxon>
        <taxon>Cytophagia</taxon>
        <taxon>Cytophagales</taxon>
        <taxon>Cytophagaceae</taxon>
        <taxon>Spirosoma</taxon>
    </lineage>
</organism>
<reference evidence="2 3" key="1">
    <citation type="journal article" date="2010" name="Stand. Genomic Sci.">
        <title>Complete genome sequence of Spirosoma linguale type strain (1).</title>
        <authorList>
            <person name="Lail K."/>
            <person name="Sikorski J."/>
            <person name="Saunders E."/>
            <person name="Lapidus A."/>
            <person name="Glavina Del Rio T."/>
            <person name="Copeland A."/>
            <person name="Tice H."/>
            <person name="Cheng J.-F."/>
            <person name="Lucas S."/>
            <person name="Nolan M."/>
            <person name="Bruce D."/>
            <person name="Goodwin L."/>
            <person name="Pitluck S."/>
            <person name="Ivanova N."/>
            <person name="Mavromatis K."/>
            <person name="Ovchinnikova G."/>
            <person name="Pati A."/>
            <person name="Chen A."/>
            <person name="Palaniappan K."/>
            <person name="Land M."/>
            <person name="Hauser L."/>
            <person name="Chang Y.-J."/>
            <person name="Jeffries C.D."/>
            <person name="Chain P."/>
            <person name="Brettin T."/>
            <person name="Detter J.C."/>
            <person name="Schuetze A."/>
            <person name="Rohde M."/>
            <person name="Tindall B.J."/>
            <person name="Goeker M."/>
            <person name="Bristow J."/>
            <person name="Eisen J.A."/>
            <person name="Markowitz V."/>
            <person name="Hugenholtz P."/>
            <person name="Kyrpides N.C."/>
            <person name="Klenk H.-P."/>
            <person name="Chen F."/>
        </authorList>
    </citation>
    <scope>NUCLEOTIDE SEQUENCE [LARGE SCALE GENOMIC DNA]</scope>
    <source>
        <strain evidence="3">ATCC 33905 / DSM 74 / LMG 10896 / Claus 1</strain>
    </source>
</reference>
<feature type="transmembrane region" description="Helical" evidence="1">
    <location>
        <begin position="40"/>
        <end position="62"/>
    </location>
</feature>
<gene>
    <name evidence="2" type="ordered locus">Slin_5626</name>
</gene>
<evidence type="ECO:0000313" key="2">
    <source>
        <dbReference type="EMBL" id="ADB41591.1"/>
    </source>
</evidence>
<keyword evidence="3" id="KW-1185">Reference proteome</keyword>
<feature type="transmembrane region" description="Helical" evidence="1">
    <location>
        <begin position="74"/>
        <end position="91"/>
    </location>
</feature>
<evidence type="ECO:0000256" key="1">
    <source>
        <dbReference type="SAM" id="Phobius"/>
    </source>
</evidence>
<feature type="transmembrane region" description="Helical" evidence="1">
    <location>
        <begin position="97"/>
        <end position="116"/>
    </location>
</feature>
<dbReference type="RefSeq" id="WP_012930084.1">
    <property type="nucleotide sequence ID" value="NC_013730.1"/>
</dbReference>
<dbReference type="Proteomes" id="UP000002028">
    <property type="component" value="Chromosome"/>
</dbReference>
<feature type="transmembrane region" description="Helical" evidence="1">
    <location>
        <begin position="137"/>
        <end position="165"/>
    </location>
</feature>
<name>D2QS09_SPILD</name>
<dbReference type="AlphaFoldDB" id="D2QS09"/>
<dbReference type="EMBL" id="CP001769">
    <property type="protein sequence ID" value="ADB41591.1"/>
    <property type="molecule type" value="Genomic_DNA"/>
</dbReference>
<feature type="transmembrane region" description="Helical" evidence="1">
    <location>
        <begin position="12"/>
        <end position="34"/>
    </location>
</feature>
<dbReference type="eggNOG" id="ENOG502Z9IG">
    <property type="taxonomic scope" value="Bacteria"/>
</dbReference>